<dbReference type="OrthoDB" id="5868911at2759"/>
<feature type="domain" description="DUF5641" evidence="1">
    <location>
        <begin position="43"/>
        <end position="109"/>
    </location>
</feature>
<dbReference type="EMBL" id="JYDP01000007">
    <property type="protein sequence ID" value="KRZ17379.1"/>
    <property type="molecule type" value="Genomic_DNA"/>
</dbReference>
<organism evidence="2 3">
    <name type="scientific">Trichinella zimbabwensis</name>
    <dbReference type="NCBI Taxonomy" id="268475"/>
    <lineage>
        <taxon>Eukaryota</taxon>
        <taxon>Metazoa</taxon>
        <taxon>Ecdysozoa</taxon>
        <taxon>Nematoda</taxon>
        <taxon>Enoplea</taxon>
        <taxon>Dorylaimia</taxon>
        <taxon>Trichinellida</taxon>
        <taxon>Trichinellidae</taxon>
        <taxon>Trichinella</taxon>
    </lineage>
</organism>
<accession>A0A0V1I397</accession>
<protein>
    <recommendedName>
        <fullName evidence="1">DUF5641 domain-containing protein</fullName>
    </recommendedName>
</protein>
<reference evidence="2 3" key="1">
    <citation type="submission" date="2015-01" db="EMBL/GenBank/DDBJ databases">
        <title>Evolution of Trichinella species and genotypes.</title>
        <authorList>
            <person name="Korhonen P.K."/>
            <person name="Edoardo P."/>
            <person name="Giuseppe L.R."/>
            <person name="Gasser R.B."/>
        </authorList>
    </citation>
    <scope>NUCLEOTIDE SEQUENCE [LARGE SCALE GENOMIC DNA]</scope>
    <source>
        <strain evidence="2">ISS1029</strain>
    </source>
</reference>
<gene>
    <name evidence="2" type="ORF">T11_2493</name>
</gene>
<evidence type="ECO:0000313" key="3">
    <source>
        <dbReference type="Proteomes" id="UP000055024"/>
    </source>
</evidence>
<keyword evidence="3" id="KW-1185">Reference proteome</keyword>
<proteinExistence type="predicted"/>
<dbReference type="AlphaFoldDB" id="A0A0V1I397"/>
<dbReference type="InterPro" id="IPR040676">
    <property type="entry name" value="DUF5641"/>
</dbReference>
<evidence type="ECO:0000259" key="1">
    <source>
        <dbReference type="Pfam" id="PF18701"/>
    </source>
</evidence>
<name>A0A0V1I397_9BILA</name>
<sequence length="122" mass="13540">MLSDDPHDYAPLTPVHFLIGRELLSLLIPAAPASTLTNASGPQYLVTLNSRGKWTKIRRQPEKGDLVFLVEEGVPRNRGKPGVITELLTGSDGVTRSVKNHVRSSLTIRIRYRNQWLAVVVT</sequence>
<comment type="caution">
    <text evidence="2">The sequence shown here is derived from an EMBL/GenBank/DDBJ whole genome shotgun (WGS) entry which is preliminary data.</text>
</comment>
<dbReference type="Proteomes" id="UP000055024">
    <property type="component" value="Unassembled WGS sequence"/>
</dbReference>
<evidence type="ECO:0000313" key="2">
    <source>
        <dbReference type="EMBL" id="KRZ17379.1"/>
    </source>
</evidence>
<dbReference type="Pfam" id="PF18701">
    <property type="entry name" value="DUF5641"/>
    <property type="match status" value="1"/>
</dbReference>